<reference evidence="2" key="1">
    <citation type="submission" date="2024-07" db="EMBL/GenBank/DDBJ databases">
        <authorList>
            <person name="fu j."/>
        </authorList>
    </citation>
    <scope>NUCLEOTIDE SEQUENCE</scope>
    <source>
        <strain evidence="2">P10A9</strain>
    </source>
</reference>
<dbReference type="FunFam" id="3.40.50.2000:FF:000072">
    <property type="entry name" value="Glycosyl transferase"/>
    <property type="match status" value="1"/>
</dbReference>
<feature type="domain" description="Erythromycin biosynthesis protein CIII-like C-terminal" evidence="1">
    <location>
        <begin position="278"/>
        <end position="414"/>
    </location>
</feature>
<evidence type="ECO:0000313" key="2">
    <source>
        <dbReference type="EMBL" id="XDP44984.1"/>
    </source>
</evidence>
<dbReference type="SUPFAM" id="SSF53756">
    <property type="entry name" value="UDP-Glycosyltransferase/glycogen phosphorylase"/>
    <property type="match status" value="1"/>
</dbReference>
<dbReference type="InterPro" id="IPR002213">
    <property type="entry name" value="UDP_glucos_trans"/>
</dbReference>
<dbReference type="GO" id="GO:0017000">
    <property type="term" value="P:antibiotic biosynthetic process"/>
    <property type="evidence" value="ECO:0007669"/>
    <property type="project" value="UniProtKB-ARBA"/>
</dbReference>
<dbReference type="Pfam" id="PF06722">
    <property type="entry name" value="EryCIII-like_C"/>
    <property type="match status" value="1"/>
</dbReference>
<dbReference type="Gene3D" id="3.40.50.2000">
    <property type="entry name" value="Glycogen Phosphorylase B"/>
    <property type="match status" value="2"/>
</dbReference>
<dbReference type="KEGG" id="spue:AB5L97_17210"/>
<accession>A0AB39L3R9</accession>
<dbReference type="InterPro" id="IPR010610">
    <property type="entry name" value="EryCIII-like_C"/>
</dbReference>
<evidence type="ECO:0000259" key="1">
    <source>
        <dbReference type="Pfam" id="PF06722"/>
    </source>
</evidence>
<dbReference type="PANTHER" id="PTHR48050">
    <property type="entry name" value="STEROL 3-BETA-GLUCOSYLTRANSFERASE"/>
    <property type="match status" value="1"/>
</dbReference>
<dbReference type="GO" id="GO:0016758">
    <property type="term" value="F:hexosyltransferase activity"/>
    <property type="evidence" value="ECO:0007669"/>
    <property type="project" value="UniProtKB-ARBA"/>
</dbReference>
<dbReference type="AlphaFoldDB" id="A0AB39L3R9"/>
<dbReference type="CDD" id="cd03784">
    <property type="entry name" value="GT1_Gtf-like"/>
    <property type="match status" value="1"/>
</dbReference>
<dbReference type="PANTHER" id="PTHR48050:SF13">
    <property type="entry name" value="STEROL 3-BETA-GLUCOSYLTRANSFERASE UGT80A2"/>
    <property type="match status" value="1"/>
</dbReference>
<gene>
    <name evidence="2" type="ORF">AB5L97_17210</name>
</gene>
<dbReference type="GO" id="GO:0008194">
    <property type="term" value="F:UDP-glycosyltransferase activity"/>
    <property type="evidence" value="ECO:0007669"/>
    <property type="project" value="InterPro"/>
</dbReference>
<dbReference type="EMBL" id="CP163302">
    <property type="protein sequence ID" value="XDP44984.1"/>
    <property type="molecule type" value="Genomic_DNA"/>
</dbReference>
<proteinExistence type="predicted"/>
<organism evidence="2">
    <name type="scientific">Sinomonas puerhi</name>
    <dbReference type="NCBI Taxonomy" id="3238584"/>
    <lineage>
        <taxon>Bacteria</taxon>
        <taxon>Bacillati</taxon>
        <taxon>Actinomycetota</taxon>
        <taxon>Actinomycetes</taxon>
        <taxon>Micrococcales</taxon>
        <taxon>Micrococcaceae</taxon>
        <taxon>Sinomonas</taxon>
    </lineage>
</organism>
<name>A0AB39L3R9_9MICC</name>
<dbReference type="InterPro" id="IPR050426">
    <property type="entry name" value="Glycosyltransferase_28"/>
</dbReference>
<dbReference type="RefSeq" id="WP_369045584.1">
    <property type="nucleotide sequence ID" value="NZ_CP163302.1"/>
</dbReference>
<protein>
    <submittedName>
        <fullName evidence="2">Glycosyltransferase</fullName>
    </submittedName>
</protein>
<sequence length="438" mass="47084">MTRFLVAVTPVTGHMLPTSVLVAELVRRGHDVAWYTGAAFRTLVEGSGAQWFPLRSGPDWSVTKPYDVVPELRTTRGVAQARTAFSKLFIDGAPPALADLGEIHAGFRAEVVLGNALSFAARWFSELHGVPHANIGTTVLGIYSRDTAPMGLGLPPWPGPIGRARNAVLTAAHRRIIFGPVSRHLDDVRSSVGLPRQGRDMVDTFATPYLYLQDTAESFEYPRSDLPPQVHFIGPLLTADRTLPKRPQWWDEATSGRPVVLVTQGTVTNVDDHLIGATLEALAGKDPLVIVAGADASLPLPDPLPSNVRIEGYVPMAALMPHVTAYVTNGGYGGVQRALAQGVPIVVAAGSEDKPEVAARVAWSGAGIRLPQRPSAAEMRRALEALDTDPHYRANGRRIADDMASHRPAEEGADLLEQLGRTHSPVIRGAWDGSSRPN</sequence>